<proteinExistence type="predicted"/>
<name>A0A8H3QXG4_9GLOM</name>
<dbReference type="InterPro" id="IPR001810">
    <property type="entry name" value="F-box_dom"/>
</dbReference>
<dbReference type="EMBL" id="BLAL01000218">
    <property type="protein sequence ID" value="GES92959.1"/>
    <property type="molecule type" value="Genomic_DNA"/>
</dbReference>
<feature type="domain" description="F-box" evidence="1">
    <location>
        <begin position="4"/>
        <end position="49"/>
    </location>
</feature>
<dbReference type="CDD" id="cd09917">
    <property type="entry name" value="F-box_SF"/>
    <property type="match status" value="1"/>
</dbReference>
<dbReference type="InterPro" id="IPR036047">
    <property type="entry name" value="F-box-like_dom_sf"/>
</dbReference>
<dbReference type="OrthoDB" id="2357941at2759"/>
<dbReference type="Gene3D" id="1.20.1280.50">
    <property type="match status" value="1"/>
</dbReference>
<dbReference type="InterPro" id="IPR032675">
    <property type="entry name" value="LRR_dom_sf"/>
</dbReference>
<evidence type="ECO:0000313" key="3">
    <source>
        <dbReference type="Proteomes" id="UP000615446"/>
    </source>
</evidence>
<reference evidence="2" key="1">
    <citation type="submission" date="2019-10" db="EMBL/GenBank/DDBJ databases">
        <title>Conservation and host-specific expression of non-tandemly repeated heterogenous ribosome RNA gene in arbuscular mycorrhizal fungi.</title>
        <authorList>
            <person name="Maeda T."/>
            <person name="Kobayashi Y."/>
            <person name="Nakagawa T."/>
            <person name="Ezawa T."/>
            <person name="Yamaguchi K."/>
            <person name="Bino T."/>
            <person name="Nishimoto Y."/>
            <person name="Shigenobu S."/>
            <person name="Kawaguchi M."/>
        </authorList>
    </citation>
    <scope>NUCLEOTIDE SEQUENCE</scope>
    <source>
        <strain evidence="2">HR1</strain>
    </source>
</reference>
<organism evidence="2 3">
    <name type="scientific">Rhizophagus clarus</name>
    <dbReference type="NCBI Taxonomy" id="94130"/>
    <lineage>
        <taxon>Eukaryota</taxon>
        <taxon>Fungi</taxon>
        <taxon>Fungi incertae sedis</taxon>
        <taxon>Mucoromycota</taxon>
        <taxon>Glomeromycotina</taxon>
        <taxon>Glomeromycetes</taxon>
        <taxon>Glomerales</taxon>
        <taxon>Glomeraceae</taxon>
        <taxon>Rhizophagus</taxon>
    </lineage>
</organism>
<evidence type="ECO:0000259" key="1">
    <source>
        <dbReference type="Pfam" id="PF12937"/>
    </source>
</evidence>
<dbReference type="SUPFAM" id="SSF81383">
    <property type="entry name" value="F-box domain"/>
    <property type="match status" value="1"/>
</dbReference>
<dbReference type="Pfam" id="PF12937">
    <property type="entry name" value="F-box-like"/>
    <property type="match status" value="1"/>
</dbReference>
<comment type="caution">
    <text evidence="2">The sequence shown here is derived from an EMBL/GenBank/DDBJ whole genome shotgun (WGS) entry which is preliminary data.</text>
</comment>
<protein>
    <recommendedName>
        <fullName evidence="1">F-box domain-containing protein</fullName>
    </recommendedName>
</protein>
<dbReference type="Proteomes" id="UP000615446">
    <property type="component" value="Unassembled WGS sequence"/>
</dbReference>
<accession>A0A8H3QXG4</accession>
<gene>
    <name evidence="2" type="ORF">RCL2_001972000</name>
</gene>
<sequence>MSIKLPIECLIEIFEFIIQQNFDYITLRSCSLVNRQWCAVAMPMLWEEPLMNLQDELTHDKMCMPITTYIMCLSDETKIILSKCGIKITPTLKRKATFNYTSYLRSLDNVMLFDAAEMWIEKCNATPKEEQCFSSIFQTYQLLEQLYRNFIASCDNLRQLNLRRSDQIKNLSDVFLRLHFFPGAEKSLSFLNEFSFDGCMEPEIFHQASEISKNIQHLCINCICNDNKGLAELIRVQQKPLLTLSLEATTNFRFPNIENSLRFSLPSSDINFDQEYARKFIKIPWILCKCAFYDISNVMKSISKIIPTNLKMMWLSESWTCNTEALNLFLEGCEKRLSKPLLFSICNRTHQHDEIIEKYIVKNVLTNN</sequence>
<dbReference type="AlphaFoldDB" id="A0A8H3QXG4"/>
<evidence type="ECO:0000313" key="2">
    <source>
        <dbReference type="EMBL" id="GES92959.1"/>
    </source>
</evidence>
<dbReference type="Gene3D" id="3.80.10.10">
    <property type="entry name" value="Ribonuclease Inhibitor"/>
    <property type="match status" value="1"/>
</dbReference>